<feature type="domain" description="Peptidase C2 calpain" evidence="2">
    <location>
        <begin position="1"/>
        <end position="71"/>
    </location>
</feature>
<evidence type="ECO:0000259" key="2">
    <source>
        <dbReference type="SMART" id="SM00720"/>
    </source>
</evidence>
<keyword evidence="4" id="KW-1185">Reference proteome</keyword>
<dbReference type="GO" id="GO:0006508">
    <property type="term" value="P:proteolysis"/>
    <property type="evidence" value="ECO:0007669"/>
    <property type="project" value="InterPro"/>
</dbReference>
<protein>
    <recommendedName>
        <fullName evidence="2">Peptidase C2 calpain domain-containing protein</fullName>
    </recommendedName>
</protein>
<dbReference type="SMART" id="SM00720">
    <property type="entry name" value="calpain_III"/>
    <property type="match status" value="1"/>
</dbReference>
<dbReference type="InterPro" id="IPR022682">
    <property type="entry name" value="Calpain_domain_III"/>
</dbReference>
<dbReference type="Gene3D" id="2.60.120.380">
    <property type="match status" value="1"/>
</dbReference>
<dbReference type="InterPro" id="IPR022684">
    <property type="entry name" value="Calpain_cysteine_protease"/>
</dbReference>
<accession>A0A673HV16</accession>
<organism evidence="3 4">
    <name type="scientific">Sinocyclocheilus rhinocerous</name>
    <dbReference type="NCBI Taxonomy" id="307959"/>
    <lineage>
        <taxon>Eukaryota</taxon>
        <taxon>Metazoa</taxon>
        <taxon>Chordata</taxon>
        <taxon>Craniata</taxon>
        <taxon>Vertebrata</taxon>
        <taxon>Euteleostomi</taxon>
        <taxon>Actinopterygii</taxon>
        <taxon>Neopterygii</taxon>
        <taxon>Teleostei</taxon>
        <taxon>Ostariophysi</taxon>
        <taxon>Cypriniformes</taxon>
        <taxon>Cyprinidae</taxon>
        <taxon>Cyprininae</taxon>
        <taxon>Sinocyclocheilus</taxon>
    </lineage>
</organism>
<evidence type="ECO:0000313" key="4">
    <source>
        <dbReference type="Proteomes" id="UP000472270"/>
    </source>
</evidence>
<dbReference type="PANTHER" id="PTHR10183">
    <property type="entry name" value="CALPAIN"/>
    <property type="match status" value="1"/>
</dbReference>
<dbReference type="InterPro" id="IPR022683">
    <property type="entry name" value="Calpain_III"/>
</dbReference>
<dbReference type="Pfam" id="PF01067">
    <property type="entry name" value="Calpain_III"/>
    <property type="match status" value="1"/>
</dbReference>
<dbReference type="Ensembl" id="ENSSRHT00000030156.1">
    <property type="protein sequence ID" value="ENSSRHP00000029289.1"/>
    <property type="gene ID" value="ENSSRHG00000015218.1"/>
</dbReference>
<sequence length="89" mass="10325">AHGRGRNNVHLGPDILLHQQAIAGNNTFTNLREVSERFKLPPGEYVIIPSTFEPHRNFILRVFAEKEAAARFVPRKSVLYFFFWLEAFI</sequence>
<dbReference type="PANTHER" id="PTHR10183:SF409">
    <property type="entry name" value="CALPAIN-8"/>
    <property type="match status" value="1"/>
</dbReference>
<reference evidence="3" key="1">
    <citation type="submission" date="2025-08" db="UniProtKB">
        <authorList>
            <consortium name="Ensembl"/>
        </authorList>
    </citation>
    <scope>IDENTIFICATION</scope>
</reference>
<name>A0A673HV16_9TELE</name>
<evidence type="ECO:0000256" key="1">
    <source>
        <dbReference type="ARBA" id="ARBA00007623"/>
    </source>
</evidence>
<dbReference type="AlphaFoldDB" id="A0A673HV16"/>
<dbReference type="SUPFAM" id="SSF49758">
    <property type="entry name" value="Calpain large subunit, middle domain (domain III)"/>
    <property type="match status" value="1"/>
</dbReference>
<comment type="similarity">
    <text evidence="1">Belongs to the peptidase C2 family.</text>
</comment>
<evidence type="ECO:0000313" key="3">
    <source>
        <dbReference type="Ensembl" id="ENSSRHP00000029289.1"/>
    </source>
</evidence>
<dbReference type="InterPro" id="IPR036213">
    <property type="entry name" value="Calpain_III_sf"/>
</dbReference>
<dbReference type="GO" id="GO:0004198">
    <property type="term" value="F:calcium-dependent cysteine-type endopeptidase activity"/>
    <property type="evidence" value="ECO:0007669"/>
    <property type="project" value="InterPro"/>
</dbReference>
<reference evidence="3" key="2">
    <citation type="submission" date="2025-09" db="UniProtKB">
        <authorList>
            <consortium name="Ensembl"/>
        </authorList>
    </citation>
    <scope>IDENTIFICATION</scope>
</reference>
<proteinExistence type="inferred from homology"/>
<dbReference type="Proteomes" id="UP000472270">
    <property type="component" value="Unassembled WGS sequence"/>
</dbReference>
<dbReference type="GO" id="GO:0005737">
    <property type="term" value="C:cytoplasm"/>
    <property type="evidence" value="ECO:0007669"/>
    <property type="project" value="TreeGrafter"/>
</dbReference>